<dbReference type="EMBL" id="CM042049">
    <property type="protein sequence ID" value="KAI3747401.1"/>
    <property type="molecule type" value="Genomic_DNA"/>
</dbReference>
<gene>
    <name evidence="1" type="ORF">L6452_09857</name>
</gene>
<name>A0ACB9DMG7_ARCLA</name>
<comment type="caution">
    <text evidence="1">The sequence shown here is derived from an EMBL/GenBank/DDBJ whole genome shotgun (WGS) entry which is preliminary data.</text>
</comment>
<accession>A0ACB9DMG7</accession>
<keyword evidence="2" id="KW-1185">Reference proteome</keyword>
<organism evidence="1 2">
    <name type="scientific">Arctium lappa</name>
    <name type="common">Greater burdock</name>
    <name type="synonym">Lappa major</name>
    <dbReference type="NCBI Taxonomy" id="4217"/>
    <lineage>
        <taxon>Eukaryota</taxon>
        <taxon>Viridiplantae</taxon>
        <taxon>Streptophyta</taxon>
        <taxon>Embryophyta</taxon>
        <taxon>Tracheophyta</taxon>
        <taxon>Spermatophyta</taxon>
        <taxon>Magnoliopsida</taxon>
        <taxon>eudicotyledons</taxon>
        <taxon>Gunneridae</taxon>
        <taxon>Pentapetalae</taxon>
        <taxon>asterids</taxon>
        <taxon>campanulids</taxon>
        <taxon>Asterales</taxon>
        <taxon>Asteraceae</taxon>
        <taxon>Carduoideae</taxon>
        <taxon>Cardueae</taxon>
        <taxon>Arctiinae</taxon>
        <taxon>Arctium</taxon>
    </lineage>
</organism>
<evidence type="ECO:0000313" key="1">
    <source>
        <dbReference type="EMBL" id="KAI3747401.1"/>
    </source>
</evidence>
<reference evidence="2" key="1">
    <citation type="journal article" date="2022" name="Mol. Ecol. Resour.">
        <title>The genomes of chicory, endive, great burdock and yacon provide insights into Asteraceae palaeo-polyploidization history and plant inulin production.</title>
        <authorList>
            <person name="Fan W."/>
            <person name="Wang S."/>
            <person name="Wang H."/>
            <person name="Wang A."/>
            <person name="Jiang F."/>
            <person name="Liu H."/>
            <person name="Zhao H."/>
            <person name="Xu D."/>
            <person name="Zhang Y."/>
        </authorList>
    </citation>
    <scope>NUCLEOTIDE SEQUENCE [LARGE SCALE GENOMIC DNA]</scope>
    <source>
        <strain evidence="2">cv. Niubang</strain>
    </source>
</reference>
<sequence length="102" mass="10964">MLNSSKRLQETKPQLEPDAHADKLKGIGLGEKGKRVEVRKWDRGLKIATFNTLVPVGYSASGTIAGTIARSGYCDGYSDTVTIAVTIAKRVPNVVLVITSSF</sequence>
<reference evidence="1 2" key="2">
    <citation type="journal article" date="2022" name="Mol. Ecol. Resour.">
        <title>The genomes of chicory, endive, great burdock and yacon provide insights into Asteraceae paleo-polyploidization history and plant inulin production.</title>
        <authorList>
            <person name="Fan W."/>
            <person name="Wang S."/>
            <person name="Wang H."/>
            <person name="Wang A."/>
            <person name="Jiang F."/>
            <person name="Liu H."/>
            <person name="Zhao H."/>
            <person name="Xu D."/>
            <person name="Zhang Y."/>
        </authorList>
    </citation>
    <scope>NUCLEOTIDE SEQUENCE [LARGE SCALE GENOMIC DNA]</scope>
    <source>
        <strain evidence="2">cv. Niubang</strain>
    </source>
</reference>
<dbReference type="Proteomes" id="UP001055879">
    <property type="component" value="Linkage Group LG03"/>
</dbReference>
<protein>
    <submittedName>
        <fullName evidence="1">Uncharacterized protein</fullName>
    </submittedName>
</protein>
<evidence type="ECO:0000313" key="2">
    <source>
        <dbReference type="Proteomes" id="UP001055879"/>
    </source>
</evidence>
<proteinExistence type="predicted"/>